<comment type="similarity">
    <text evidence="18">Belongs to the protein kinase superfamily. Ser/Thr protein kinase family.</text>
</comment>
<keyword evidence="5 19" id="KW-0812">Transmembrane</keyword>
<proteinExistence type="inferred from homology"/>
<evidence type="ECO:0000256" key="4">
    <source>
        <dbReference type="ARBA" id="ARBA00022679"/>
    </source>
</evidence>
<protein>
    <recommendedName>
        <fullName evidence="18">Receptor-like serine/threonine-protein kinase</fullName>
        <ecNumber evidence="18">2.7.11.1</ecNumber>
    </recommendedName>
</protein>
<dbReference type="SUPFAM" id="SSF56112">
    <property type="entry name" value="Protein kinase-like (PK-like)"/>
    <property type="match status" value="1"/>
</dbReference>
<dbReference type="Gene3D" id="2.90.10.10">
    <property type="entry name" value="Bulb-type lectin domain"/>
    <property type="match status" value="1"/>
</dbReference>
<dbReference type="SUPFAM" id="SSF51110">
    <property type="entry name" value="alpha-D-mannose-specific plant lectins"/>
    <property type="match status" value="2"/>
</dbReference>
<evidence type="ECO:0000256" key="1">
    <source>
        <dbReference type="ARBA" id="ARBA00004479"/>
    </source>
</evidence>
<dbReference type="PANTHER" id="PTHR47976:SF27">
    <property type="entry name" value="RECEPTOR-LIKE SERINE_THREONINE-PROTEIN KINASE"/>
    <property type="match status" value="1"/>
</dbReference>
<dbReference type="InterPro" id="IPR051343">
    <property type="entry name" value="G-type_lectin_kinases/EP1-like"/>
</dbReference>
<evidence type="ECO:0000256" key="13">
    <source>
        <dbReference type="ARBA" id="ARBA00023157"/>
    </source>
</evidence>
<keyword evidence="6 20" id="KW-0732">Signal</keyword>
<keyword evidence="14" id="KW-0675">Receptor</keyword>
<dbReference type="InterPro" id="IPR001480">
    <property type="entry name" value="Bulb-type_lectin_dom"/>
</dbReference>
<keyword evidence="4 18" id="KW-0808">Transferase</keyword>
<dbReference type="FunFam" id="3.30.200.20:FF:000059">
    <property type="entry name" value="S-receptor-like serine/threonine-protein kinase"/>
    <property type="match status" value="1"/>
</dbReference>
<feature type="chain" id="PRO_5001568219" description="Receptor-like serine/threonine-protein kinase" evidence="20">
    <location>
        <begin position="26"/>
        <end position="794"/>
    </location>
</feature>
<evidence type="ECO:0000256" key="3">
    <source>
        <dbReference type="ARBA" id="ARBA00022536"/>
    </source>
</evidence>
<evidence type="ECO:0000259" key="21">
    <source>
        <dbReference type="PROSITE" id="PS50011"/>
    </source>
</evidence>
<keyword evidence="7" id="KW-0430">Lectin</keyword>
<dbReference type="InterPro" id="IPR024171">
    <property type="entry name" value="SRK-like_kinase"/>
</dbReference>
<dbReference type="InterPro" id="IPR036426">
    <property type="entry name" value="Bulb-type_lectin_dom_sf"/>
</dbReference>
<dbReference type="InterPro" id="IPR000719">
    <property type="entry name" value="Prot_kinase_dom"/>
</dbReference>
<dbReference type="CDD" id="cd00028">
    <property type="entry name" value="B_lectin"/>
    <property type="match status" value="1"/>
</dbReference>
<keyword evidence="11 19" id="KW-1133">Transmembrane helix</keyword>
<keyword evidence="3" id="KW-0245">EGF-like domain</keyword>
<evidence type="ECO:0000256" key="17">
    <source>
        <dbReference type="ARBA" id="ARBA00048679"/>
    </source>
</evidence>
<dbReference type="GO" id="GO:0030246">
    <property type="term" value="F:carbohydrate binding"/>
    <property type="evidence" value="ECO:0007669"/>
    <property type="project" value="UniProtKB-KW"/>
</dbReference>
<dbReference type="Pfam" id="PF07714">
    <property type="entry name" value="PK_Tyr_Ser-Thr"/>
    <property type="match status" value="1"/>
</dbReference>
<evidence type="ECO:0000313" key="23">
    <source>
        <dbReference type="EMBL" id="KCW62257.1"/>
    </source>
</evidence>
<keyword evidence="12 19" id="KW-0472">Membrane</keyword>
<evidence type="ECO:0000256" key="19">
    <source>
        <dbReference type="SAM" id="Phobius"/>
    </source>
</evidence>
<dbReference type="PROSITE" id="PS00109">
    <property type="entry name" value="PROTEIN_KINASE_TYR"/>
    <property type="match status" value="1"/>
</dbReference>
<keyword evidence="13" id="KW-1015">Disulfide bond</keyword>
<dbReference type="InterPro" id="IPR000858">
    <property type="entry name" value="S_locus_glycoprot_dom"/>
</dbReference>
<evidence type="ECO:0000256" key="12">
    <source>
        <dbReference type="ARBA" id="ARBA00023136"/>
    </source>
</evidence>
<dbReference type="GO" id="GO:0005524">
    <property type="term" value="F:ATP binding"/>
    <property type="evidence" value="ECO:0007669"/>
    <property type="project" value="UniProtKB-KW"/>
</dbReference>
<dbReference type="GO" id="GO:0016020">
    <property type="term" value="C:membrane"/>
    <property type="evidence" value="ECO:0007669"/>
    <property type="project" value="UniProtKB-SubCell"/>
</dbReference>
<dbReference type="eggNOG" id="ENOG502QRX7">
    <property type="taxonomic scope" value="Eukaryota"/>
</dbReference>
<evidence type="ECO:0000256" key="20">
    <source>
        <dbReference type="SAM" id="SignalP"/>
    </source>
</evidence>
<dbReference type="GO" id="GO:0106310">
    <property type="term" value="F:protein serine kinase activity"/>
    <property type="evidence" value="ECO:0007669"/>
    <property type="project" value="RHEA"/>
</dbReference>
<comment type="subcellular location">
    <subcellularLocation>
        <location evidence="1">Membrane</location>
        <topology evidence="1">Single-pass type I membrane protein</topology>
    </subcellularLocation>
</comment>
<dbReference type="PROSITE" id="PS50011">
    <property type="entry name" value="PROTEIN_KINASE_DOM"/>
    <property type="match status" value="1"/>
</dbReference>
<evidence type="ECO:0000256" key="2">
    <source>
        <dbReference type="ARBA" id="ARBA00022527"/>
    </source>
</evidence>
<comment type="catalytic activity">
    <reaction evidence="17 18">
        <text>L-seryl-[protein] + ATP = O-phospho-L-seryl-[protein] + ADP + H(+)</text>
        <dbReference type="Rhea" id="RHEA:17989"/>
        <dbReference type="Rhea" id="RHEA-COMP:9863"/>
        <dbReference type="Rhea" id="RHEA-COMP:11604"/>
        <dbReference type="ChEBI" id="CHEBI:15378"/>
        <dbReference type="ChEBI" id="CHEBI:29999"/>
        <dbReference type="ChEBI" id="CHEBI:30616"/>
        <dbReference type="ChEBI" id="CHEBI:83421"/>
        <dbReference type="ChEBI" id="CHEBI:456216"/>
        <dbReference type="EC" id="2.7.11.1"/>
    </reaction>
</comment>
<feature type="transmembrane region" description="Helical" evidence="19">
    <location>
        <begin position="445"/>
        <end position="471"/>
    </location>
</feature>
<evidence type="ECO:0000256" key="10">
    <source>
        <dbReference type="ARBA" id="ARBA00022840"/>
    </source>
</evidence>
<dbReference type="FunFam" id="1.10.510.10:FF:000237">
    <property type="entry name" value="G-type lectin S-receptor-like serine/threonine-protein kinase"/>
    <property type="match status" value="1"/>
</dbReference>
<name>A0A059B7Q6_EUCGR</name>
<dbReference type="PROSITE" id="PS50927">
    <property type="entry name" value="BULB_LECTIN"/>
    <property type="match status" value="1"/>
</dbReference>
<dbReference type="SMART" id="SM00108">
    <property type="entry name" value="B_lectin"/>
    <property type="match status" value="1"/>
</dbReference>
<dbReference type="InterPro" id="IPR008266">
    <property type="entry name" value="Tyr_kinase_AS"/>
</dbReference>
<evidence type="ECO:0000256" key="5">
    <source>
        <dbReference type="ARBA" id="ARBA00022692"/>
    </source>
</evidence>
<dbReference type="PIRSF" id="PIRSF000641">
    <property type="entry name" value="SRK"/>
    <property type="match status" value="1"/>
</dbReference>
<feature type="signal peptide" evidence="20">
    <location>
        <begin position="1"/>
        <end position="25"/>
    </location>
</feature>
<gene>
    <name evidence="23" type="ORF">EUGRSUZ_H04917</name>
</gene>
<evidence type="ECO:0000256" key="16">
    <source>
        <dbReference type="ARBA" id="ARBA00047899"/>
    </source>
</evidence>
<keyword evidence="2 18" id="KW-0723">Serine/threonine-protein kinase</keyword>
<evidence type="ECO:0000256" key="8">
    <source>
        <dbReference type="ARBA" id="ARBA00022741"/>
    </source>
</evidence>
<dbReference type="Gene3D" id="3.30.200.20">
    <property type="entry name" value="Phosphorylase Kinase, domain 1"/>
    <property type="match status" value="1"/>
</dbReference>
<comment type="catalytic activity">
    <reaction evidence="16 18">
        <text>L-threonyl-[protein] + ATP = O-phospho-L-threonyl-[protein] + ADP + H(+)</text>
        <dbReference type="Rhea" id="RHEA:46608"/>
        <dbReference type="Rhea" id="RHEA-COMP:11060"/>
        <dbReference type="Rhea" id="RHEA-COMP:11605"/>
        <dbReference type="ChEBI" id="CHEBI:15378"/>
        <dbReference type="ChEBI" id="CHEBI:30013"/>
        <dbReference type="ChEBI" id="CHEBI:30616"/>
        <dbReference type="ChEBI" id="CHEBI:61977"/>
        <dbReference type="ChEBI" id="CHEBI:456216"/>
        <dbReference type="EC" id="2.7.11.1"/>
    </reaction>
</comment>
<keyword evidence="15" id="KW-0325">Glycoprotein</keyword>
<reference evidence="23" key="1">
    <citation type="submission" date="2013-07" db="EMBL/GenBank/DDBJ databases">
        <title>The genome of Eucalyptus grandis.</title>
        <authorList>
            <person name="Schmutz J."/>
            <person name="Hayes R."/>
            <person name="Myburg A."/>
            <person name="Tuskan G."/>
            <person name="Grattapaglia D."/>
            <person name="Rokhsar D.S."/>
        </authorList>
    </citation>
    <scope>NUCLEOTIDE SEQUENCE</scope>
    <source>
        <tissue evidence="23">Leaf extractions</tissue>
    </source>
</reference>
<dbReference type="Gramene" id="KCW62257">
    <property type="protein sequence ID" value="KCW62257"/>
    <property type="gene ID" value="EUGRSUZ_H04917"/>
</dbReference>
<evidence type="ECO:0000256" key="11">
    <source>
        <dbReference type="ARBA" id="ARBA00022989"/>
    </source>
</evidence>
<dbReference type="Pfam" id="PF00954">
    <property type="entry name" value="S_locus_glycop"/>
    <property type="match status" value="1"/>
</dbReference>
<dbReference type="FunFam" id="2.90.10.10:FF:000026">
    <property type="entry name" value="Serine/threonine-protein kinase"/>
    <property type="match status" value="1"/>
</dbReference>
<dbReference type="AlphaFoldDB" id="A0A059B7Q6"/>
<feature type="domain" description="Protein kinase" evidence="21">
    <location>
        <begin position="508"/>
        <end position="779"/>
    </location>
</feature>
<evidence type="ECO:0000256" key="18">
    <source>
        <dbReference type="PIRNR" id="PIRNR000641"/>
    </source>
</evidence>
<dbReference type="Gene3D" id="2.90.10.30">
    <property type="match status" value="1"/>
</dbReference>
<evidence type="ECO:0000256" key="9">
    <source>
        <dbReference type="ARBA" id="ARBA00022777"/>
    </source>
</evidence>
<dbReference type="Pfam" id="PF01453">
    <property type="entry name" value="B_lectin"/>
    <property type="match status" value="1"/>
</dbReference>
<evidence type="ECO:0000256" key="14">
    <source>
        <dbReference type="ARBA" id="ARBA00023170"/>
    </source>
</evidence>
<dbReference type="EC" id="2.7.11.1" evidence="18"/>
<dbReference type="InterPro" id="IPR001245">
    <property type="entry name" value="Ser-Thr/Tyr_kinase_cat_dom"/>
</dbReference>
<dbReference type="InterPro" id="IPR011009">
    <property type="entry name" value="Kinase-like_dom_sf"/>
</dbReference>
<dbReference type="EMBL" id="KK198760">
    <property type="protein sequence ID" value="KCW62257.1"/>
    <property type="molecule type" value="Genomic_DNA"/>
</dbReference>
<evidence type="ECO:0000256" key="6">
    <source>
        <dbReference type="ARBA" id="ARBA00022729"/>
    </source>
</evidence>
<dbReference type="CDD" id="cd14066">
    <property type="entry name" value="STKc_IRAK"/>
    <property type="match status" value="1"/>
</dbReference>
<evidence type="ECO:0000256" key="15">
    <source>
        <dbReference type="ARBA" id="ARBA00023180"/>
    </source>
</evidence>
<keyword evidence="8 18" id="KW-0547">Nucleotide-binding</keyword>
<keyword evidence="9 18" id="KW-0418">Kinase</keyword>
<dbReference type="GO" id="GO:0004674">
    <property type="term" value="F:protein serine/threonine kinase activity"/>
    <property type="evidence" value="ECO:0007669"/>
    <property type="project" value="UniProtKB-KW"/>
</dbReference>
<keyword evidence="10 18" id="KW-0067">ATP-binding</keyword>
<evidence type="ECO:0000256" key="7">
    <source>
        <dbReference type="ARBA" id="ARBA00022734"/>
    </source>
</evidence>
<dbReference type="GO" id="GO:0004672">
    <property type="term" value="F:protein kinase activity"/>
    <property type="evidence" value="ECO:0000318"/>
    <property type="project" value="GO_Central"/>
</dbReference>
<sequence>MAIVQVPHPLLFLLSLFLYTQQTTSGMITTGSSLSPRTERTSWLSPSGLFAFGFYPQGDKYGIGIWLVDKPNNTVVWTANRDDPLVSSDATINFTKDGKLVVRTGLGDQEASLVGSELWEPATSASMLDSGNFVLYGNNSRVIWESFDFPTNTILGGQNLSVGKELISSKSSLDLSSCQFRMSMQSDGNLVAYSVNCSNSAPDAYWSSGTLRQSILRLHLDSQGTLALWTFSGINEKILANHSSFSSKEGSTVHRATLDDDGTFRLYLHRFLKGDFSSSEVSIPWSAPEHQCDVKGLCGYNSYCRVSSDGAWCDCFPGFAFINESKRFLGCRRNSSYEQHCGVEDANITSSITPLPRIELGAHPYLILPLPIRKCKSSCLEDCNCDVAVHRDGLCSKMKLPIVYGKATGNVSSTVLVKILLPVPIASRTPLVPTKPKIVTEKNTIVLIVGVSLGPIAILCSLIAAFSFFLYRYRVHKYKRLSTDSTLGPAREFTLQSFSYKELEEATGGFTEEIRKGSLGAVYKGTMSDGSKRVAVKRLERATERGEEEFQAEMAAIGHTHHKNIVQLLGFCMESSKKLLVFEYMENGSLSDLLFDVEKRPPWSERVRIALEVARGILYLHEECELQIIHRDITTQNILMDESRTAKISDFGLAKLLMPNQTGTKTEVRGTRGYVAPELQRSAMVSTKADIYSYGVVLLEIVCCRSNMVVDVSSADEVLLCSWVYNCYIAGELAKLVKDEQVDMKSVERMVQIGLLCMQDDPEIRPSIKDVILMLEGIMDVPRPPCPTPSSCSS</sequence>
<feature type="domain" description="Bulb-type lectin" evidence="22">
    <location>
        <begin position="25"/>
        <end position="148"/>
    </location>
</feature>
<dbReference type="GO" id="GO:0048544">
    <property type="term" value="P:recognition of pollen"/>
    <property type="evidence" value="ECO:0007669"/>
    <property type="project" value="InterPro"/>
</dbReference>
<dbReference type="OMA" id="YRGFVYE"/>
<accession>A0A059B7Q6</accession>
<organism evidence="23">
    <name type="scientific">Eucalyptus grandis</name>
    <name type="common">Flooded gum</name>
    <dbReference type="NCBI Taxonomy" id="71139"/>
    <lineage>
        <taxon>Eukaryota</taxon>
        <taxon>Viridiplantae</taxon>
        <taxon>Streptophyta</taxon>
        <taxon>Embryophyta</taxon>
        <taxon>Tracheophyta</taxon>
        <taxon>Spermatophyta</taxon>
        <taxon>Magnoliopsida</taxon>
        <taxon>eudicotyledons</taxon>
        <taxon>Gunneridae</taxon>
        <taxon>Pentapetalae</taxon>
        <taxon>rosids</taxon>
        <taxon>malvids</taxon>
        <taxon>Myrtales</taxon>
        <taxon>Myrtaceae</taxon>
        <taxon>Myrtoideae</taxon>
        <taxon>Eucalypteae</taxon>
        <taxon>Eucalyptus</taxon>
    </lineage>
</organism>
<evidence type="ECO:0000259" key="22">
    <source>
        <dbReference type="PROSITE" id="PS50927"/>
    </source>
</evidence>
<dbReference type="Gene3D" id="1.10.510.10">
    <property type="entry name" value="Transferase(Phosphotransferase) domain 1"/>
    <property type="match status" value="1"/>
</dbReference>
<dbReference type="InParanoid" id="A0A059B7Q6"/>
<dbReference type="PANTHER" id="PTHR47976">
    <property type="entry name" value="G-TYPE LECTIN S-RECEPTOR-LIKE SERINE/THREONINE-PROTEIN KINASE SD2-5"/>
    <property type="match status" value="1"/>
</dbReference>